<accession>A0A5C2SIA7</accession>
<protein>
    <submittedName>
        <fullName evidence="1">Uncharacterized protein</fullName>
    </submittedName>
</protein>
<dbReference type="EMBL" id="ML122263">
    <property type="protein sequence ID" value="RPD61136.1"/>
    <property type="molecule type" value="Genomic_DNA"/>
</dbReference>
<evidence type="ECO:0000313" key="1">
    <source>
        <dbReference type="EMBL" id="RPD61136.1"/>
    </source>
</evidence>
<organism evidence="1 2">
    <name type="scientific">Lentinus tigrinus ALCF2SS1-6</name>
    <dbReference type="NCBI Taxonomy" id="1328759"/>
    <lineage>
        <taxon>Eukaryota</taxon>
        <taxon>Fungi</taxon>
        <taxon>Dikarya</taxon>
        <taxon>Basidiomycota</taxon>
        <taxon>Agaricomycotina</taxon>
        <taxon>Agaricomycetes</taxon>
        <taxon>Polyporales</taxon>
        <taxon>Polyporaceae</taxon>
        <taxon>Lentinus</taxon>
    </lineage>
</organism>
<keyword evidence="2" id="KW-1185">Reference proteome</keyword>
<evidence type="ECO:0000313" key="2">
    <source>
        <dbReference type="Proteomes" id="UP000313359"/>
    </source>
</evidence>
<proteinExistence type="predicted"/>
<name>A0A5C2SIA7_9APHY</name>
<reference evidence="1" key="1">
    <citation type="journal article" date="2018" name="Genome Biol. Evol.">
        <title>Genomics and development of Lentinus tigrinus, a white-rot wood-decaying mushroom with dimorphic fruiting bodies.</title>
        <authorList>
            <person name="Wu B."/>
            <person name="Xu Z."/>
            <person name="Knudson A."/>
            <person name="Carlson A."/>
            <person name="Chen N."/>
            <person name="Kovaka S."/>
            <person name="LaButti K."/>
            <person name="Lipzen A."/>
            <person name="Pennachio C."/>
            <person name="Riley R."/>
            <person name="Schakwitz W."/>
            <person name="Umezawa K."/>
            <person name="Ohm R.A."/>
            <person name="Grigoriev I.V."/>
            <person name="Nagy L.G."/>
            <person name="Gibbons J."/>
            <person name="Hibbett D."/>
        </authorList>
    </citation>
    <scope>NUCLEOTIDE SEQUENCE [LARGE SCALE GENOMIC DNA]</scope>
    <source>
        <strain evidence="1">ALCF2SS1-6</strain>
    </source>
</reference>
<sequence>MEIITRVHFFNYGNEGDVCKWRTKIICHFDGDGRVFAATSPRESLSVLAAVWALPSAADSTPACSLGSYAADGARR</sequence>
<dbReference type="Proteomes" id="UP000313359">
    <property type="component" value="Unassembled WGS sequence"/>
</dbReference>
<dbReference type="AlphaFoldDB" id="A0A5C2SIA7"/>
<gene>
    <name evidence="1" type="ORF">L227DRAFT_610705</name>
</gene>